<dbReference type="Proteomes" id="UP000184603">
    <property type="component" value="Unassembled WGS sequence"/>
</dbReference>
<organism evidence="1 2">
    <name type="scientific">Desulfopila aestuarii DSM 18488</name>
    <dbReference type="NCBI Taxonomy" id="1121416"/>
    <lineage>
        <taxon>Bacteria</taxon>
        <taxon>Pseudomonadati</taxon>
        <taxon>Thermodesulfobacteriota</taxon>
        <taxon>Desulfobulbia</taxon>
        <taxon>Desulfobulbales</taxon>
        <taxon>Desulfocapsaceae</taxon>
        <taxon>Desulfopila</taxon>
    </lineage>
</organism>
<dbReference type="AlphaFoldDB" id="A0A1M7Y3S1"/>
<sequence>MGTATGPSKGVRQKIIVFQQHGSGEKKIAGIREYAEDSIELAVISIDEPLPPVIEDGSEYLPETLDADLVLDFLKHPDLSHDLVSLCHRQQIPVISSGKKIPSKWVLTPPT</sequence>
<evidence type="ECO:0000313" key="1">
    <source>
        <dbReference type="EMBL" id="SHO46625.1"/>
    </source>
</evidence>
<dbReference type="Pfam" id="PF02593">
    <property type="entry name" value="DUF166"/>
    <property type="match status" value="1"/>
</dbReference>
<protein>
    <submittedName>
        <fullName evidence="1">Uncharacterized protein</fullName>
    </submittedName>
</protein>
<proteinExistence type="predicted"/>
<keyword evidence="2" id="KW-1185">Reference proteome</keyword>
<dbReference type="InterPro" id="IPR003745">
    <property type="entry name" value="DUF166"/>
</dbReference>
<reference evidence="1 2" key="1">
    <citation type="submission" date="2016-12" db="EMBL/GenBank/DDBJ databases">
        <authorList>
            <person name="Song W.-J."/>
            <person name="Kurnit D.M."/>
        </authorList>
    </citation>
    <scope>NUCLEOTIDE SEQUENCE [LARGE SCALE GENOMIC DNA]</scope>
    <source>
        <strain evidence="1 2">DSM 18488</strain>
    </source>
</reference>
<evidence type="ECO:0000313" key="2">
    <source>
        <dbReference type="Proteomes" id="UP000184603"/>
    </source>
</evidence>
<dbReference type="EMBL" id="FRFE01000006">
    <property type="protein sequence ID" value="SHO46625.1"/>
    <property type="molecule type" value="Genomic_DNA"/>
</dbReference>
<accession>A0A1M7Y3S1</accession>
<name>A0A1M7Y3S1_9BACT</name>
<dbReference type="STRING" id="1121416.SAMN02745220_01570"/>
<gene>
    <name evidence="1" type="ORF">SAMN02745220_01570</name>
</gene>